<proteinExistence type="predicted"/>
<name>A0A2C8CTH6_YERPE</name>
<dbReference type="EMBL" id="LT844544">
    <property type="protein sequence ID" value="SMN10468.1"/>
    <property type="molecule type" value="Genomic_DNA"/>
</dbReference>
<sequence>MKIGFIFGALLATWLTLTYPDQMRECFNKVVAYMESVTTFITK</sequence>
<evidence type="ECO:0000313" key="1">
    <source>
        <dbReference type="EMBL" id="SMN10468.1"/>
    </source>
</evidence>
<gene>
    <name evidence="1" type="ORF">P2180_161</name>
</gene>
<accession>A0A2C8CTH6</accession>
<geneLocation type="plasmid" evidence="1">
    <name>I</name>
</geneLocation>
<dbReference type="AlphaFoldDB" id="A0A2C8CTH6"/>
<organism evidence="1">
    <name type="scientific">Yersinia pestis</name>
    <dbReference type="NCBI Taxonomy" id="632"/>
    <lineage>
        <taxon>Bacteria</taxon>
        <taxon>Pseudomonadati</taxon>
        <taxon>Pseudomonadota</taxon>
        <taxon>Gammaproteobacteria</taxon>
        <taxon>Enterobacterales</taxon>
        <taxon>Yersiniaceae</taxon>
        <taxon>Yersinia</taxon>
    </lineage>
</organism>
<protein>
    <submittedName>
        <fullName evidence="1">Uncharacterized protein</fullName>
    </submittedName>
</protein>
<keyword evidence="1" id="KW-0614">Plasmid</keyword>
<reference evidence="1" key="1">
    <citation type="submission" date="2017-04" db="EMBL/GenBank/DDBJ databases">
        <authorList>
            <person name="Afonso C.L."/>
            <person name="Miller P.J."/>
            <person name="Scott M.A."/>
            <person name="Spackman E."/>
            <person name="Goraichik I."/>
            <person name="Dimitrov K.M."/>
            <person name="Suarez D.L."/>
            <person name="Swayne D.E."/>
        </authorList>
    </citation>
    <scope>NUCLEOTIDE SEQUENCE</scope>
    <source>
        <strain evidence="1">P21801</strain>
    </source>
</reference>